<dbReference type="InterPro" id="IPR008622">
    <property type="entry name" value="FliT"/>
</dbReference>
<dbReference type="Pfam" id="PF05400">
    <property type="entry name" value="FliT"/>
    <property type="match status" value="1"/>
</dbReference>
<name>A0ABN1E8H0_9GAMM</name>
<keyword evidence="3" id="KW-1005">Bacterial flagellum biogenesis</keyword>
<comment type="subcellular location">
    <subcellularLocation>
        <location evidence="1">Cytoplasm</location>
        <location evidence="1">Cytosol</location>
    </subcellularLocation>
</comment>
<keyword evidence="2" id="KW-0963">Cytoplasm</keyword>
<evidence type="ECO:0000256" key="5">
    <source>
        <dbReference type="ARBA" id="ARBA00093797"/>
    </source>
</evidence>
<dbReference type="Gene3D" id="1.20.58.380">
    <property type="entry name" value="Flagellar protein flit"/>
    <property type="match status" value="1"/>
</dbReference>
<comment type="caution">
    <text evidence="6">The sequence shown here is derived from an EMBL/GenBank/DDBJ whole genome shotgun (WGS) entry which is preliminary data.</text>
</comment>
<evidence type="ECO:0000256" key="1">
    <source>
        <dbReference type="ARBA" id="ARBA00004514"/>
    </source>
</evidence>
<dbReference type="RefSeq" id="WP_226767915.1">
    <property type="nucleotide sequence ID" value="NZ_BAAAEO010000005.1"/>
</dbReference>
<keyword evidence="4" id="KW-0143">Chaperone</keyword>
<proteinExistence type="predicted"/>
<reference evidence="6 7" key="1">
    <citation type="journal article" date="2019" name="Int. J. Syst. Evol. Microbiol.">
        <title>The Global Catalogue of Microorganisms (GCM) 10K type strain sequencing project: providing services to taxonomists for standard genome sequencing and annotation.</title>
        <authorList>
            <consortium name="The Broad Institute Genomics Platform"/>
            <consortium name="The Broad Institute Genome Sequencing Center for Infectious Disease"/>
            <person name="Wu L."/>
            <person name="Ma J."/>
        </authorList>
    </citation>
    <scope>NUCLEOTIDE SEQUENCE [LARGE SCALE GENOMIC DNA]</scope>
    <source>
        <strain evidence="6 7">JCM 14331</strain>
    </source>
</reference>
<evidence type="ECO:0000313" key="7">
    <source>
        <dbReference type="Proteomes" id="UP001501169"/>
    </source>
</evidence>
<evidence type="ECO:0000256" key="4">
    <source>
        <dbReference type="ARBA" id="ARBA00023186"/>
    </source>
</evidence>
<evidence type="ECO:0000256" key="2">
    <source>
        <dbReference type="ARBA" id="ARBA00022490"/>
    </source>
</evidence>
<protein>
    <recommendedName>
        <fullName evidence="5">Flagellar protein FliT</fullName>
    </recommendedName>
</protein>
<dbReference type="EMBL" id="BAAAEO010000005">
    <property type="protein sequence ID" value="GAA0561364.1"/>
    <property type="molecule type" value="Genomic_DNA"/>
</dbReference>
<organism evidence="6 7">
    <name type="scientific">Rheinheimera aquimaris</name>
    <dbReference type="NCBI Taxonomy" id="412437"/>
    <lineage>
        <taxon>Bacteria</taxon>
        <taxon>Pseudomonadati</taxon>
        <taxon>Pseudomonadota</taxon>
        <taxon>Gammaproteobacteria</taxon>
        <taxon>Chromatiales</taxon>
        <taxon>Chromatiaceae</taxon>
        <taxon>Rheinheimera</taxon>
    </lineage>
</organism>
<accession>A0ABN1E8H0</accession>
<evidence type="ECO:0000313" key="6">
    <source>
        <dbReference type="EMBL" id="GAA0561364.1"/>
    </source>
</evidence>
<dbReference type="Proteomes" id="UP001501169">
    <property type="component" value="Unassembled WGS sequence"/>
</dbReference>
<sequence>MSLSHLNSTDIARALTQLQHELLLAARAHDWQRLRAMDRQLLALVQRITQAGAKAQFSAQLSALQQNYQHVLQLAKHELQRTELQMAQFNKNRPGVVAYQQTTEGKTP</sequence>
<keyword evidence="7" id="KW-1185">Reference proteome</keyword>
<gene>
    <name evidence="6" type="ORF">GCM10009098_31820</name>
</gene>
<evidence type="ECO:0000256" key="3">
    <source>
        <dbReference type="ARBA" id="ARBA00022795"/>
    </source>
</evidence>